<accession>X1BK46</accession>
<keyword evidence="1" id="KW-1133">Transmembrane helix</keyword>
<keyword evidence="1" id="KW-0472">Membrane</keyword>
<feature type="transmembrane region" description="Helical" evidence="1">
    <location>
        <begin position="158"/>
        <end position="178"/>
    </location>
</feature>
<sequence>VTALVLAVFVLIGLLHPVETDNQIWQDITKTYVALASQTTLQAYLFCGILLLGMSSILLTTTDAVVITSIMFWYDNVTRGDSKNMTHNPTELRRIRHIGAIAFVLCFAVLATINYWQPDPFYLLLSMAGGVTTFAPMIAVAGWLSSKEKSLQIFSNRVVYSFFGLFLLAGTVSIVMLIHKSPLVGYVGISAFAVSLIYASILVGISRQKIYSPSKSN</sequence>
<feature type="non-terminal residue" evidence="2">
    <location>
        <position position="1"/>
    </location>
</feature>
<feature type="transmembrane region" description="Helical" evidence="1">
    <location>
        <begin position="184"/>
        <end position="205"/>
    </location>
</feature>
<name>X1BK46_9ZZZZ</name>
<dbReference type="AlphaFoldDB" id="X1BK46"/>
<proteinExistence type="predicted"/>
<dbReference type="EMBL" id="BART01016425">
    <property type="protein sequence ID" value="GAG81552.1"/>
    <property type="molecule type" value="Genomic_DNA"/>
</dbReference>
<protein>
    <submittedName>
        <fullName evidence="2">Uncharacterized protein</fullName>
    </submittedName>
</protein>
<organism evidence="2">
    <name type="scientific">marine sediment metagenome</name>
    <dbReference type="NCBI Taxonomy" id="412755"/>
    <lineage>
        <taxon>unclassified sequences</taxon>
        <taxon>metagenomes</taxon>
        <taxon>ecological metagenomes</taxon>
    </lineage>
</organism>
<evidence type="ECO:0000256" key="1">
    <source>
        <dbReference type="SAM" id="Phobius"/>
    </source>
</evidence>
<comment type="caution">
    <text evidence="2">The sequence shown here is derived from an EMBL/GenBank/DDBJ whole genome shotgun (WGS) entry which is preliminary data.</text>
</comment>
<evidence type="ECO:0000313" key="2">
    <source>
        <dbReference type="EMBL" id="GAG81552.1"/>
    </source>
</evidence>
<gene>
    <name evidence="2" type="ORF">S01H4_31593</name>
</gene>
<feature type="transmembrane region" description="Helical" evidence="1">
    <location>
        <begin position="122"/>
        <end position="146"/>
    </location>
</feature>
<feature type="transmembrane region" description="Helical" evidence="1">
    <location>
        <begin position="95"/>
        <end position="116"/>
    </location>
</feature>
<feature type="transmembrane region" description="Helical" evidence="1">
    <location>
        <begin position="44"/>
        <end position="74"/>
    </location>
</feature>
<reference evidence="2" key="1">
    <citation type="journal article" date="2014" name="Front. Microbiol.">
        <title>High frequency of phylogenetically diverse reductive dehalogenase-homologous genes in deep subseafloor sedimentary metagenomes.</title>
        <authorList>
            <person name="Kawai M."/>
            <person name="Futagami T."/>
            <person name="Toyoda A."/>
            <person name="Takaki Y."/>
            <person name="Nishi S."/>
            <person name="Hori S."/>
            <person name="Arai W."/>
            <person name="Tsubouchi T."/>
            <person name="Morono Y."/>
            <person name="Uchiyama I."/>
            <person name="Ito T."/>
            <person name="Fujiyama A."/>
            <person name="Inagaki F."/>
            <person name="Takami H."/>
        </authorList>
    </citation>
    <scope>NUCLEOTIDE SEQUENCE</scope>
    <source>
        <strain evidence="2">Expedition CK06-06</strain>
    </source>
</reference>
<keyword evidence="1" id="KW-0812">Transmembrane</keyword>